<dbReference type="AlphaFoldDB" id="A0A427Y0X4"/>
<organism evidence="8 9">
    <name type="scientific">Apiotrichum porosum</name>
    <dbReference type="NCBI Taxonomy" id="105984"/>
    <lineage>
        <taxon>Eukaryota</taxon>
        <taxon>Fungi</taxon>
        <taxon>Dikarya</taxon>
        <taxon>Basidiomycota</taxon>
        <taxon>Agaricomycotina</taxon>
        <taxon>Tremellomycetes</taxon>
        <taxon>Trichosporonales</taxon>
        <taxon>Trichosporonaceae</taxon>
        <taxon>Apiotrichum</taxon>
    </lineage>
</organism>
<evidence type="ECO:0000256" key="2">
    <source>
        <dbReference type="ARBA" id="ARBA00010511"/>
    </source>
</evidence>
<evidence type="ECO:0000256" key="5">
    <source>
        <dbReference type="SAM" id="MobiDB-lite"/>
    </source>
</evidence>
<dbReference type="GO" id="GO:0005634">
    <property type="term" value="C:nucleus"/>
    <property type="evidence" value="ECO:0007669"/>
    <property type="project" value="UniProtKB-SubCell"/>
</dbReference>
<comment type="similarity">
    <text evidence="2">Belongs to the RIX1/PELP1 family.</text>
</comment>
<feature type="chain" id="PRO_5019522962" description="Pre-rRNA-processing protein RIX1" evidence="6">
    <location>
        <begin position="19"/>
        <end position="749"/>
    </location>
</feature>
<dbReference type="STRING" id="105984.A0A427Y0X4"/>
<reference evidence="8 9" key="1">
    <citation type="submission" date="2018-11" db="EMBL/GenBank/DDBJ databases">
        <title>Genome sequence of Apiotrichum porosum DSM 27194.</title>
        <authorList>
            <person name="Aliyu H."/>
            <person name="Gorte O."/>
            <person name="Ochsenreither K."/>
        </authorList>
    </citation>
    <scope>NUCLEOTIDE SEQUENCE [LARGE SCALE GENOMIC DNA]</scope>
    <source>
        <strain evidence="8 9">DSM 27194</strain>
    </source>
</reference>
<keyword evidence="4" id="KW-0539">Nucleus</keyword>
<evidence type="ECO:0000256" key="4">
    <source>
        <dbReference type="ARBA" id="ARBA00023242"/>
    </source>
</evidence>
<dbReference type="PANTHER" id="PTHR34105">
    <property type="entry name" value="PROLINE-, GLUTAMIC ACID- AND LEUCINE-RICH PROTEIN 1"/>
    <property type="match status" value="1"/>
</dbReference>
<evidence type="ECO:0000313" key="8">
    <source>
        <dbReference type="EMBL" id="RSH84741.1"/>
    </source>
</evidence>
<evidence type="ECO:0000256" key="6">
    <source>
        <dbReference type="SAM" id="SignalP"/>
    </source>
</evidence>
<keyword evidence="6" id="KW-0732">Signal</keyword>
<dbReference type="InterPro" id="IPR012583">
    <property type="entry name" value="RIX1_N"/>
</dbReference>
<feature type="region of interest" description="Disordered" evidence="5">
    <location>
        <begin position="697"/>
        <end position="749"/>
    </location>
</feature>
<evidence type="ECO:0000256" key="3">
    <source>
        <dbReference type="ARBA" id="ARBA00021502"/>
    </source>
</evidence>
<accession>A0A427Y0X4</accession>
<feature type="domain" description="Pre-rRNA-processing protein RIX1 N-terminal" evidence="7">
    <location>
        <begin position="35"/>
        <end position="195"/>
    </location>
</feature>
<dbReference type="EMBL" id="RSCE01000003">
    <property type="protein sequence ID" value="RSH84741.1"/>
    <property type="molecule type" value="Genomic_DNA"/>
</dbReference>
<dbReference type="Proteomes" id="UP000279236">
    <property type="component" value="Unassembled WGS sequence"/>
</dbReference>
<dbReference type="GO" id="GO:0006364">
    <property type="term" value="P:rRNA processing"/>
    <property type="evidence" value="ECO:0007669"/>
    <property type="project" value="TreeGrafter"/>
</dbReference>
<evidence type="ECO:0000313" key="9">
    <source>
        <dbReference type="Proteomes" id="UP000279236"/>
    </source>
</evidence>
<sequence length="749" mass="77727">MSAAPALTALTVLSLLTALPLPSPAALELLSTYAPLARPSALSSSHLSKWLNRLNASVSAREPAAAEMGAEVIRQDVEGHAASQYGKAWMGACLGSLSSAATPVDALPAFLDLVRALVAAAPYAPTFEREVVQPAMGKLAVAMSRLIERLVADGEWNALLPTMETVRALVSASPAPFRPAVNTIRPALTGLVLRTSAGAPAAIRGPAADTLALLHMCSGKAAAPATWGSDMKDALGGVAASISALAADAWEEEPPRTAPLPPSASTPGFPLDPLLRVPAAVDAIEGYTEIALSLLSVTSQRPVPIPLAQVVSTSLRLLNLTLDTPTAAHISPQHHAAMVASLPRLWASGLLLLATAATAAGDHLVPHLASVLEHTVYLLERVPASMSESRLKLFHFHSILLEVFPPAILPLEYTTRLLRFSLSIMGSLLDTRPQSSSTITPQHRSKGKKRARGAEDALVAGLEGRASRPPSQEVVDIVLAALELTRQLHTAPMLPAALLTFSIRLHLSLHLALASRPALVSHGLLTSAVDDVLEEAAHLEAGGTARDVRALLVSVLPSTSKRNMAFDALLHPALPPMARPLPPLAQLHMFAPESDEEKKVRRELGFGGGDRDQDDDDEDDDEAMAVDEPVSFVQPAVVPVVTPVVPAVVMPVMAPVAPVQSAPAPFSVPVVVPAPAPVAAPIAAPVAAAEPAVPSVPFMSAPSSKPSSASVAEAAPVAAAPAPAADGDSDGEAIPDLDSGSEDEDEDDE</sequence>
<feature type="signal peptide" evidence="6">
    <location>
        <begin position="1"/>
        <end position="18"/>
    </location>
</feature>
<keyword evidence="9" id="KW-1185">Reference proteome</keyword>
<proteinExistence type="inferred from homology"/>
<dbReference type="PANTHER" id="PTHR34105:SF1">
    <property type="entry name" value="PROLINE-, GLUTAMIC ACID- AND LEUCINE-RICH PROTEIN 1"/>
    <property type="match status" value="1"/>
</dbReference>
<comment type="caution">
    <text evidence="8">The sequence shown here is derived from an EMBL/GenBank/DDBJ whole genome shotgun (WGS) entry which is preliminary data.</text>
</comment>
<name>A0A427Y0X4_9TREE</name>
<dbReference type="Pfam" id="PF08167">
    <property type="entry name" value="RIX1"/>
    <property type="match status" value="1"/>
</dbReference>
<dbReference type="OrthoDB" id="20900at2759"/>
<gene>
    <name evidence="8" type="ORF">EHS24_006265</name>
</gene>
<evidence type="ECO:0000256" key="1">
    <source>
        <dbReference type="ARBA" id="ARBA00004123"/>
    </source>
</evidence>
<feature type="compositionally biased region" description="Polar residues" evidence="5">
    <location>
        <begin position="433"/>
        <end position="442"/>
    </location>
</feature>
<dbReference type="GeneID" id="39590808"/>
<feature type="compositionally biased region" description="Low complexity" evidence="5">
    <location>
        <begin position="697"/>
        <end position="726"/>
    </location>
</feature>
<protein>
    <recommendedName>
        <fullName evidence="3">Pre-rRNA-processing protein RIX1</fullName>
    </recommendedName>
</protein>
<evidence type="ECO:0000259" key="7">
    <source>
        <dbReference type="Pfam" id="PF08167"/>
    </source>
</evidence>
<feature type="region of interest" description="Disordered" evidence="5">
    <location>
        <begin position="433"/>
        <end position="453"/>
    </location>
</feature>
<dbReference type="RefSeq" id="XP_028478189.1">
    <property type="nucleotide sequence ID" value="XM_028621737.1"/>
</dbReference>
<comment type="subcellular location">
    <subcellularLocation>
        <location evidence="1">Nucleus</location>
    </subcellularLocation>
</comment>
<feature type="compositionally biased region" description="Acidic residues" evidence="5">
    <location>
        <begin position="727"/>
        <end position="749"/>
    </location>
</feature>